<proteinExistence type="predicted"/>
<evidence type="ECO:0000313" key="3">
    <source>
        <dbReference type="Proteomes" id="UP000028931"/>
    </source>
</evidence>
<keyword evidence="1" id="KW-0472">Membrane</keyword>
<dbReference type="RefSeq" id="WP_051939532.1">
    <property type="nucleotide sequence ID" value="NZ_CP009048.1"/>
</dbReference>
<feature type="transmembrane region" description="Helical" evidence="1">
    <location>
        <begin position="124"/>
        <end position="140"/>
    </location>
</feature>
<dbReference type="HOGENOM" id="CLU_098649_0_0_6"/>
<sequence length="246" mass="27017">MSAYELTAPVIKNRNAGQDLIKWLAMVTMVIDHLRLVWPEMGDLFIVGRLAFPLFCVAIAANVARTGPGELLTAANGRYLILMILFAIISEVPYRYISTSGLFNVLVTLTLGLLVTWGIHHRTWLAGALAITAGALAYLLNDTLMYGFYGVLVPATVLIAIKRPGILWLLPALLCVLINTRSSIVARALDLNTPSILALGTACAAPLLGLWLLRQSLHFNVQPVRQWGYWFYPGHLVALLALRLCL</sequence>
<reference evidence="2 3" key="1">
    <citation type="submission" date="2014-07" db="EMBL/GenBank/DDBJ databases">
        <authorList>
            <person name="Lee K."/>
            <person name="Lim J.Y."/>
            <person name="Hwang I."/>
        </authorList>
    </citation>
    <scope>NUCLEOTIDE SEQUENCE [LARGE SCALE GENOMIC DNA]</scope>
    <source>
        <strain evidence="2 3">KL28</strain>
    </source>
</reference>
<evidence type="ECO:0000256" key="1">
    <source>
        <dbReference type="SAM" id="Phobius"/>
    </source>
</evidence>
<feature type="transmembrane region" description="Helical" evidence="1">
    <location>
        <begin position="195"/>
        <end position="213"/>
    </location>
</feature>
<gene>
    <name evidence="2" type="ORF">PSAKL28_44450</name>
</gene>
<accession>A0A077FJY0</accession>
<protein>
    <submittedName>
        <fullName evidence="2">TraX family protein</fullName>
    </submittedName>
</protein>
<dbReference type="OrthoDB" id="5676588at2"/>
<dbReference type="Proteomes" id="UP000028931">
    <property type="component" value="Chromosome"/>
</dbReference>
<feature type="transmembrane region" description="Helical" evidence="1">
    <location>
        <begin position="71"/>
        <end position="90"/>
    </location>
</feature>
<feature type="transmembrane region" description="Helical" evidence="1">
    <location>
        <begin position="44"/>
        <end position="64"/>
    </location>
</feature>
<dbReference type="InterPro" id="IPR008875">
    <property type="entry name" value="TraX"/>
</dbReference>
<dbReference type="Pfam" id="PF05857">
    <property type="entry name" value="TraX"/>
    <property type="match status" value="1"/>
</dbReference>
<organism evidence="2 3">
    <name type="scientific">Pseudomonas alkylphenolica</name>
    <dbReference type="NCBI Taxonomy" id="237609"/>
    <lineage>
        <taxon>Bacteria</taxon>
        <taxon>Pseudomonadati</taxon>
        <taxon>Pseudomonadota</taxon>
        <taxon>Gammaproteobacteria</taxon>
        <taxon>Pseudomonadales</taxon>
        <taxon>Pseudomonadaceae</taxon>
        <taxon>Pseudomonas</taxon>
    </lineage>
</organism>
<feature type="transmembrane region" description="Helical" evidence="1">
    <location>
        <begin position="96"/>
        <end position="117"/>
    </location>
</feature>
<dbReference type="AlphaFoldDB" id="A0A077FJY0"/>
<dbReference type="EMBL" id="CP009048">
    <property type="protein sequence ID" value="AIL63586.1"/>
    <property type="molecule type" value="Genomic_DNA"/>
</dbReference>
<name>A0A077FJY0_9PSED</name>
<dbReference type="eggNOG" id="ENOG50331KM">
    <property type="taxonomic scope" value="Bacteria"/>
</dbReference>
<keyword evidence="1" id="KW-0812">Transmembrane</keyword>
<keyword evidence="1" id="KW-1133">Transmembrane helix</keyword>
<dbReference type="KEGG" id="palk:PSAKL28_44450"/>
<evidence type="ECO:0000313" key="2">
    <source>
        <dbReference type="EMBL" id="AIL63586.1"/>
    </source>
</evidence>